<organism evidence="8 9">
    <name type="scientific">Epilithonimonas arachidiradicis</name>
    <dbReference type="NCBI Taxonomy" id="1617282"/>
    <lineage>
        <taxon>Bacteria</taxon>
        <taxon>Pseudomonadati</taxon>
        <taxon>Bacteroidota</taxon>
        <taxon>Flavobacteriia</taxon>
        <taxon>Flavobacteriales</taxon>
        <taxon>Weeksellaceae</taxon>
        <taxon>Chryseobacterium group</taxon>
        <taxon>Epilithonimonas</taxon>
    </lineage>
</organism>
<evidence type="ECO:0000256" key="2">
    <source>
        <dbReference type="ARBA" id="ARBA00022692"/>
    </source>
</evidence>
<feature type="transmembrane region" description="Helical" evidence="5">
    <location>
        <begin position="98"/>
        <end position="119"/>
    </location>
</feature>
<reference evidence="10" key="3">
    <citation type="journal article" date="2019" name="Int. J. Syst. Evol. Microbiol.">
        <title>The Global Catalogue of Microorganisms (GCM) 10K type strain sequencing project: providing services to taxonomists for standard genome sequencing and annotation.</title>
        <authorList>
            <consortium name="The Broad Institute Genomics Platform"/>
            <consortium name="The Broad Institute Genome Sequencing Center for Infectious Disease"/>
            <person name="Wu L."/>
            <person name="Ma J."/>
        </authorList>
    </citation>
    <scope>NUCLEOTIDE SEQUENCE [LARGE SCALE GENOMIC DNA]</scope>
    <source>
        <strain evidence="10">CCM 8490</strain>
    </source>
</reference>
<evidence type="ECO:0000259" key="6">
    <source>
        <dbReference type="Pfam" id="PF01699"/>
    </source>
</evidence>
<feature type="transmembrane region" description="Helical" evidence="5">
    <location>
        <begin position="308"/>
        <end position="329"/>
    </location>
</feature>
<dbReference type="Proteomes" id="UP000285906">
    <property type="component" value="Unassembled WGS sequence"/>
</dbReference>
<dbReference type="Proteomes" id="UP000658202">
    <property type="component" value="Unassembled WGS sequence"/>
</dbReference>
<evidence type="ECO:0000313" key="10">
    <source>
        <dbReference type="Proteomes" id="UP000658202"/>
    </source>
</evidence>
<protein>
    <submittedName>
        <fullName evidence="8">Ca2+:H+ antiporter</fullName>
    </submittedName>
    <submittedName>
        <fullName evidence="7">Ionic antiporter</fullName>
    </submittedName>
</protein>
<evidence type="ECO:0000256" key="1">
    <source>
        <dbReference type="ARBA" id="ARBA00004141"/>
    </source>
</evidence>
<comment type="caution">
    <text evidence="8">The sequence shown here is derived from an EMBL/GenBank/DDBJ whole genome shotgun (WGS) entry which is preliminary data.</text>
</comment>
<dbReference type="GO" id="GO:0015386">
    <property type="term" value="F:potassium:proton antiporter activity"/>
    <property type="evidence" value="ECO:0007669"/>
    <property type="project" value="TreeGrafter"/>
</dbReference>
<feature type="transmembrane region" description="Helical" evidence="5">
    <location>
        <begin position="62"/>
        <end position="86"/>
    </location>
</feature>
<dbReference type="InterPro" id="IPR044880">
    <property type="entry name" value="NCX_ion-bd_dom_sf"/>
</dbReference>
<dbReference type="InterPro" id="IPR004837">
    <property type="entry name" value="NaCa_Exmemb"/>
</dbReference>
<feature type="domain" description="Sodium/calcium exchanger membrane region" evidence="6">
    <location>
        <begin position="31"/>
        <end position="184"/>
    </location>
</feature>
<comment type="subcellular location">
    <subcellularLocation>
        <location evidence="1">Membrane</location>
        <topology evidence="1">Multi-pass membrane protein</topology>
    </subcellularLocation>
</comment>
<reference evidence="7" key="4">
    <citation type="submission" date="2024-05" db="EMBL/GenBank/DDBJ databases">
        <authorList>
            <person name="Sun Q."/>
            <person name="Sedlacek I."/>
        </authorList>
    </citation>
    <scope>NUCLEOTIDE SEQUENCE</scope>
    <source>
        <strain evidence="7">CCM 8490</strain>
    </source>
</reference>
<feature type="transmembrane region" description="Helical" evidence="5">
    <location>
        <begin position="163"/>
        <end position="182"/>
    </location>
</feature>
<accession>A0A420DD21</accession>
<evidence type="ECO:0000256" key="3">
    <source>
        <dbReference type="ARBA" id="ARBA00022989"/>
    </source>
</evidence>
<keyword evidence="4 5" id="KW-0472">Membrane</keyword>
<dbReference type="EMBL" id="BMCW01000001">
    <property type="protein sequence ID" value="GGG43330.1"/>
    <property type="molecule type" value="Genomic_DNA"/>
</dbReference>
<dbReference type="RefSeq" id="WP_120211858.1">
    <property type="nucleotide sequence ID" value="NZ_BMCW01000001.1"/>
</dbReference>
<feature type="transmembrane region" description="Helical" evidence="5">
    <location>
        <begin position="336"/>
        <end position="355"/>
    </location>
</feature>
<evidence type="ECO:0000313" key="8">
    <source>
        <dbReference type="EMBL" id="RKE89547.1"/>
    </source>
</evidence>
<keyword evidence="3 5" id="KW-1133">Transmembrane helix</keyword>
<evidence type="ECO:0000313" key="7">
    <source>
        <dbReference type="EMBL" id="GGG43330.1"/>
    </source>
</evidence>
<dbReference type="AlphaFoldDB" id="A0A420DD21"/>
<feature type="domain" description="Sodium/calcium exchanger membrane region" evidence="6">
    <location>
        <begin position="212"/>
        <end position="354"/>
    </location>
</feature>
<keyword evidence="10" id="KW-1185">Reference proteome</keyword>
<feature type="transmembrane region" description="Helical" evidence="5">
    <location>
        <begin position="7"/>
        <end position="25"/>
    </location>
</feature>
<feature type="transmembrane region" description="Helical" evidence="5">
    <location>
        <begin position="277"/>
        <end position="302"/>
    </location>
</feature>
<evidence type="ECO:0000256" key="4">
    <source>
        <dbReference type="ARBA" id="ARBA00023136"/>
    </source>
</evidence>
<dbReference type="GO" id="GO:0005886">
    <property type="term" value="C:plasma membrane"/>
    <property type="evidence" value="ECO:0007669"/>
    <property type="project" value="TreeGrafter"/>
</dbReference>
<feature type="transmembrane region" description="Helical" evidence="5">
    <location>
        <begin position="31"/>
        <end position="50"/>
    </location>
</feature>
<dbReference type="InterPro" id="IPR052946">
    <property type="entry name" value="Alkaline_pH_Ca-Antiporter"/>
</dbReference>
<dbReference type="PANTHER" id="PTHR37958">
    <property type="entry name" value="SODIUM-POTASSIUM/PROTON ANTIPORTER CHAA"/>
    <property type="match status" value="1"/>
</dbReference>
<evidence type="ECO:0000256" key="5">
    <source>
        <dbReference type="SAM" id="Phobius"/>
    </source>
</evidence>
<dbReference type="EMBL" id="RAQH01000001">
    <property type="protein sequence ID" value="RKE89547.1"/>
    <property type="molecule type" value="Genomic_DNA"/>
</dbReference>
<sequence length="356" mass="38286">MSLKTLFHWSYIFPVLALVYYLLGIADDTPLLALLGGALLISSVLGAVHHAEVVAHKVGEPFGTIILAIAITVLEVGLIVSLMMAGGKETHTLARDTVFAAVMLILNGILGVCLLVGGIKFKEQFFARTSGNIALISLVAIVVMTLILPNYTTSELSATFSKAQLIFFSIASLVIYSTFLMVQTVRHRNYFLPENDDEPHAEPPSNFESIMSLIFLIICLGVVVFLAKSLSPQIENMVHNFGAPQALVGVIIAAVVLMPEGLAALKAARRNQFQTSLNLALGSAIASIGLTIPCVAVVSIIYEMPLLLGLDLKSMVLLALSLYTVMLSLNRGKTNILYGVVLLVNLFAYIFTVIVP</sequence>
<evidence type="ECO:0000313" key="9">
    <source>
        <dbReference type="Proteomes" id="UP000285906"/>
    </source>
</evidence>
<dbReference type="Pfam" id="PF01699">
    <property type="entry name" value="Na_Ca_ex"/>
    <property type="match status" value="2"/>
</dbReference>
<feature type="transmembrane region" description="Helical" evidence="5">
    <location>
        <begin position="210"/>
        <end position="227"/>
    </location>
</feature>
<name>A0A420DD21_9FLAO</name>
<dbReference type="PANTHER" id="PTHR37958:SF1">
    <property type="entry name" value="SODIUM-POTASSIUM_PROTON ANTIPORTER CHAA"/>
    <property type="match status" value="1"/>
</dbReference>
<dbReference type="OrthoDB" id="9787814at2"/>
<reference evidence="8 9" key="2">
    <citation type="submission" date="2018-09" db="EMBL/GenBank/DDBJ databases">
        <title>Genomic Encyclopedia of Archaeal and Bacterial Type Strains, Phase II (KMG-II): from individual species to whole genera.</title>
        <authorList>
            <person name="Goeker M."/>
        </authorList>
    </citation>
    <scope>NUCLEOTIDE SEQUENCE [LARGE SCALE GENOMIC DNA]</scope>
    <source>
        <strain evidence="8 9">DSM 27620</strain>
    </source>
</reference>
<reference evidence="7" key="1">
    <citation type="journal article" date="2014" name="Int. J. Syst. Evol. Microbiol.">
        <title>Complete genome of a new Firmicutes species belonging to the dominant human colonic microbiota ('Ruminococcus bicirculans') reveals two chromosomes and a selective capacity to utilize plant glucans.</title>
        <authorList>
            <consortium name="NISC Comparative Sequencing Program"/>
            <person name="Wegmann U."/>
            <person name="Louis P."/>
            <person name="Goesmann A."/>
            <person name="Henrissat B."/>
            <person name="Duncan S.H."/>
            <person name="Flint H.J."/>
        </authorList>
    </citation>
    <scope>NUCLEOTIDE SEQUENCE</scope>
    <source>
        <strain evidence="7">CCM 8490</strain>
    </source>
</reference>
<gene>
    <name evidence="8" type="ORF">BXY58_0111</name>
    <name evidence="7" type="ORF">GCM10007332_01040</name>
</gene>
<dbReference type="Gene3D" id="1.20.1420.30">
    <property type="entry name" value="NCX, central ion-binding region"/>
    <property type="match status" value="1"/>
</dbReference>
<feature type="transmembrane region" description="Helical" evidence="5">
    <location>
        <begin position="247"/>
        <end position="265"/>
    </location>
</feature>
<feature type="transmembrane region" description="Helical" evidence="5">
    <location>
        <begin position="131"/>
        <end position="151"/>
    </location>
</feature>
<dbReference type="GO" id="GO:0015385">
    <property type="term" value="F:sodium:proton antiporter activity"/>
    <property type="evidence" value="ECO:0007669"/>
    <property type="project" value="TreeGrafter"/>
</dbReference>
<keyword evidence="2 5" id="KW-0812">Transmembrane</keyword>
<proteinExistence type="predicted"/>